<evidence type="ECO:0000313" key="3">
    <source>
        <dbReference type="Proteomes" id="UP001176961"/>
    </source>
</evidence>
<dbReference type="AlphaFoldDB" id="A0AA36DS17"/>
<proteinExistence type="predicted"/>
<dbReference type="Proteomes" id="UP001176961">
    <property type="component" value="Unassembled WGS sequence"/>
</dbReference>
<keyword evidence="1" id="KW-0732">Signal</keyword>
<name>A0AA36DS17_CYLNA</name>
<accession>A0AA36DS17</accession>
<gene>
    <name evidence="2" type="ORF">CYNAS_LOCUS3626</name>
</gene>
<dbReference type="EMBL" id="CATQJL010000001">
    <property type="protein sequence ID" value="CAJ0591643.1"/>
    <property type="molecule type" value="Genomic_DNA"/>
</dbReference>
<reference evidence="2" key="1">
    <citation type="submission" date="2023-07" db="EMBL/GenBank/DDBJ databases">
        <authorList>
            <consortium name="CYATHOMIX"/>
        </authorList>
    </citation>
    <scope>NUCLEOTIDE SEQUENCE</scope>
    <source>
        <strain evidence="2">N/A</strain>
    </source>
</reference>
<feature type="signal peptide" evidence="1">
    <location>
        <begin position="1"/>
        <end position="18"/>
    </location>
</feature>
<feature type="chain" id="PRO_5041349148" evidence="1">
    <location>
        <begin position="19"/>
        <end position="95"/>
    </location>
</feature>
<organism evidence="2 3">
    <name type="scientific">Cylicocyclus nassatus</name>
    <name type="common">Nematode worm</name>
    <dbReference type="NCBI Taxonomy" id="53992"/>
    <lineage>
        <taxon>Eukaryota</taxon>
        <taxon>Metazoa</taxon>
        <taxon>Ecdysozoa</taxon>
        <taxon>Nematoda</taxon>
        <taxon>Chromadorea</taxon>
        <taxon>Rhabditida</taxon>
        <taxon>Rhabditina</taxon>
        <taxon>Rhabditomorpha</taxon>
        <taxon>Strongyloidea</taxon>
        <taxon>Strongylidae</taxon>
        <taxon>Cylicocyclus</taxon>
    </lineage>
</organism>
<sequence>MFTLSAVVFCAFVAQTVSHSLSNGNYKRFEYLGLPIARYTGGNEGLRENLARLNEALRQKRFEGAQDYSEIEDPYTKRTSLKRLAILSARGFGKK</sequence>
<comment type="caution">
    <text evidence="2">The sequence shown here is derived from an EMBL/GenBank/DDBJ whole genome shotgun (WGS) entry which is preliminary data.</text>
</comment>
<evidence type="ECO:0000256" key="1">
    <source>
        <dbReference type="SAM" id="SignalP"/>
    </source>
</evidence>
<keyword evidence="3" id="KW-1185">Reference proteome</keyword>
<protein>
    <submittedName>
        <fullName evidence="2">Uncharacterized protein</fullName>
    </submittedName>
</protein>
<evidence type="ECO:0000313" key="2">
    <source>
        <dbReference type="EMBL" id="CAJ0591643.1"/>
    </source>
</evidence>